<reference evidence="1" key="2">
    <citation type="journal article" date="2015" name="Data Brief">
        <title>Shoot transcriptome of the giant reed, Arundo donax.</title>
        <authorList>
            <person name="Barrero R.A."/>
            <person name="Guerrero F.D."/>
            <person name="Moolhuijzen P."/>
            <person name="Goolsby J.A."/>
            <person name="Tidwell J."/>
            <person name="Bellgard S.E."/>
            <person name="Bellgard M.I."/>
        </authorList>
    </citation>
    <scope>NUCLEOTIDE SEQUENCE</scope>
    <source>
        <tissue evidence="1">Shoot tissue taken approximately 20 cm above the soil surface</tissue>
    </source>
</reference>
<evidence type="ECO:0000313" key="1">
    <source>
        <dbReference type="EMBL" id="JAD53269.1"/>
    </source>
</evidence>
<accession>A0A0A9ANF7</accession>
<sequence>MSKEIWVLQNVACTK</sequence>
<proteinExistence type="predicted"/>
<reference evidence="1" key="1">
    <citation type="submission" date="2014-09" db="EMBL/GenBank/DDBJ databases">
        <authorList>
            <person name="Magalhaes I.L.F."/>
            <person name="Oliveira U."/>
            <person name="Santos F.R."/>
            <person name="Vidigal T.H.D.A."/>
            <person name="Brescovit A.D."/>
            <person name="Santos A.J."/>
        </authorList>
    </citation>
    <scope>NUCLEOTIDE SEQUENCE</scope>
    <source>
        <tissue evidence="1">Shoot tissue taken approximately 20 cm above the soil surface</tissue>
    </source>
</reference>
<name>A0A0A9ANF7_ARUDO</name>
<dbReference type="EMBL" id="GBRH01244626">
    <property type="protein sequence ID" value="JAD53269.1"/>
    <property type="molecule type" value="Transcribed_RNA"/>
</dbReference>
<organism evidence="1">
    <name type="scientific">Arundo donax</name>
    <name type="common">Giant reed</name>
    <name type="synonym">Donax arundinaceus</name>
    <dbReference type="NCBI Taxonomy" id="35708"/>
    <lineage>
        <taxon>Eukaryota</taxon>
        <taxon>Viridiplantae</taxon>
        <taxon>Streptophyta</taxon>
        <taxon>Embryophyta</taxon>
        <taxon>Tracheophyta</taxon>
        <taxon>Spermatophyta</taxon>
        <taxon>Magnoliopsida</taxon>
        <taxon>Liliopsida</taxon>
        <taxon>Poales</taxon>
        <taxon>Poaceae</taxon>
        <taxon>PACMAD clade</taxon>
        <taxon>Arundinoideae</taxon>
        <taxon>Arundineae</taxon>
        <taxon>Arundo</taxon>
    </lineage>
</organism>
<protein>
    <submittedName>
        <fullName evidence="1">Uncharacterized protein</fullName>
    </submittedName>
</protein>